<organism evidence="1 2">
    <name type="scientific">Rhodococcus kronopolitis</name>
    <dbReference type="NCBI Taxonomy" id="1460226"/>
    <lineage>
        <taxon>Bacteria</taxon>
        <taxon>Bacillati</taxon>
        <taxon>Actinomycetota</taxon>
        <taxon>Actinomycetes</taxon>
        <taxon>Mycobacteriales</taxon>
        <taxon>Nocardiaceae</taxon>
        <taxon>Rhodococcus</taxon>
    </lineage>
</organism>
<gene>
    <name evidence="1" type="ORF">ACFO6S_19525</name>
</gene>
<dbReference type="RefSeq" id="WP_378419632.1">
    <property type="nucleotide sequence ID" value="NZ_JBHSFO010000014.1"/>
</dbReference>
<keyword evidence="2" id="KW-1185">Reference proteome</keyword>
<sequence length="168" mass="18781">MSPRFELEPVDHSFFDTAPHVSRHPIDVAVGPDELWAELTARRPLAWCRMLTDVEFQGASPFGAGAVRQVEVAKVMRMDEYFFHWDDAARRHSFYVTSANVPLFRSFAEDYQVTEIPGGSRLTWTFAMAPRSGLGLALRLGAPLNKALYSSLAHDTAKRFGPIRGVGN</sequence>
<comment type="caution">
    <text evidence="1">The sequence shown here is derived from an EMBL/GenBank/DDBJ whole genome shotgun (WGS) entry which is preliminary data.</text>
</comment>
<dbReference type="SUPFAM" id="SSF55961">
    <property type="entry name" value="Bet v1-like"/>
    <property type="match status" value="1"/>
</dbReference>
<protein>
    <submittedName>
        <fullName evidence="1">SRPBCC family protein</fullName>
    </submittedName>
</protein>
<evidence type="ECO:0000313" key="1">
    <source>
        <dbReference type="EMBL" id="MFC4605897.1"/>
    </source>
</evidence>
<dbReference type="Proteomes" id="UP001595914">
    <property type="component" value="Unassembled WGS sequence"/>
</dbReference>
<proteinExistence type="predicted"/>
<dbReference type="InterPro" id="IPR023393">
    <property type="entry name" value="START-like_dom_sf"/>
</dbReference>
<reference evidence="2" key="1">
    <citation type="journal article" date="2019" name="Int. J. Syst. Evol. Microbiol.">
        <title>The Global Catalogue of Microorganisms (GCM) 10K type strain sequencing project: providing services to taxonomists for standard genome sequencing and annotation.</title>
        <authorList>
            <consortium name="The Broad Institute Genomics Platform"/>
            <consortium name="The Broad Institute Genome Sequencing Center for Infectious Disease"/>
            <person name="Wu L."/>
            <person name="Ma J."/>
        </authorList>
    </citation>
    <scope>NUCLEOTIDE SEQUENCE [LARGE SCALE GENOMIC DNA]</scope>
    <source>
        <strain evidence="2">CCUG 54520</strain>
    </source>
</reference>
<evidence type="ECO:0000313" key="2">
    <source>
        <dbReference type="Proteomes" id="UP001595914"/>
    </source>
</evidence>
<dbReference type="EMBL" id="JBHSFO010000014">
    <property type="protein sequence ID" value="MFC4605897.1"/>
    <property type="molecule type" value="Genomic_DNA"/>
</dbReference>
<name>A0ABV9FWA3_9NOCA</name>
<dbReference type="CDD" id="cd07821">
    <property type="entry name" value="PYR_PYL_RCAR_like"/>
    <property type="match status" value="1"/>
</dbReference>
<accession>A0ABV9FWA3</accession>
<dbReference type="InterPro" id="IPR019587">
    <property type="entry name" value="Polyketide_cyclase/dehydratase"/>
</dbReference>
<dbReference type="Pfam" id="PF10604">
    <property type="entry name" value="Polyketide_cyc2"/>
    <property type="match status" value="1"/>
</dbReference>
<dbReference type="Gene3D" id="3.30.530.20">
    <property type="match status" value="1"/>
</dbReference>